<accession>V2VRS8</accession>
<keyword evidence="3 7" id="KW-0732">Signal</keyword>
<dbReference type="InterPro" id="IPR012336">
    <property type="entry name" value="Thioredoxin-like_fold"/>
</dbReference>
<dbReference type="PROSITE" id="PS51352">
    <property type="entry name" value="THIOREDOXIN_2"/>
    <property type="match status" value="1"/>
</dbReference>
<keyword evidence="4 7" id="KW-0574">Periplasm</keyword>
<dbReference type="InterPro" id="IPR051470">
    <property type="entry name" value="Thiol:disulfide_interchange"/>
</dbReference>
<dbReference type="SUPFAM" id="SSF54423">
    <property type="entry name" value="DsbC/DsbG N-terminal domain-like"/>
    <property type="match status" value="1"/>
</dbReference>
<evidence type="ECO:0000256" key="1">
    <source>
        <dbReference type="ARBA" id="ARBA00004418"/>
    </source>
</evidence>
<name>V2VRS8_9GAMM</name>
<evidence type="ECO:0000256" key="7">
    <source>
        <dbReference type="RuleBase" id="RU364038"/>
    </source>
</evidence>
<feature type="signal peptide" evidence="7">
    <location>
        <begin position="1"/>
        <end position="22"/>
    </location>
</feature>
<protein>
    <recommendedName>
        <fullName evidence="7">Thiol:disulfide interchange protein</fullName>
    </recommendedName>
</protein>
<evidence type="ECO:0000256" key="3">
    <source>
        <dbReference type="ARBA" id="ARBA00022729"/>
    </source>
</evidence>
<dbReference type="InterPro" id="IPR036249">
    <property type="entry name" value="Thioredoxin-like_sf"/>
</dbReference>
<evidence type="ECO:0000256" key="4">
    <source>
        <dbReference type="ARBA" id="ARBA00022764"/>
    </source>
</evidence>
<feature type="chain" id="PRO_5010008868" description="Thiol:disulfide interchange protein" evidence="7">
    <location>
        <begin position="23"/>
        <end position="271"/>
    </location>
</feature>
<dbReference type="Gene3D" id="3.40.30.10">
    <property type="entry name" value="Glutaredoxin"/>
    <property type="match status" value="1"/>
</dbReference>
<dbReference type="SUPFAM" id="SSF52833">
    <property type="entry name" value="Thioredoxin-like"/>
    <property type="match status" value="1"/>
</dbReference>
<dbReference type="CDD" id="cd03020">
    <property type="entry name" value="DsbA_DsbC_DsbG"/>
    <property type="match status" value="1"/>
</dbReference>
<dbReference type="AlphaFoldDB" id="V2VRS8"/>
<dbReference type="Pfam" id="PF13098">
    <property type="entry name" value="Thioredoxin_2"/>
    <property type="match status" value="1"/>
</dbReference>
<feature type="domain" description="Thioredoxin" evidence="8">
    <location>
        <begin position="123"/>
        <end position="271"/>
    </location>
</feature>
<evidence type="ECO:0000313" key="10">
    <source>
        <dbReference type="Proteomes" id="UP000018418"/>
    </source>
</evidence>
<evidence type="ECO:0000256" key="2">
    <source>
        <dbReference type="ARBA" id="ARBA00009813"/>
    </source>
</evidence>
<reference evidence="9 10" key="1">
    <citation type="submission" date="2013-10" db="EMBL/GenBank/DDBJ databases">
        <title>The Genome Sequence of Acinetobacter brisouii CIP 110357.</title>
        <authorList>
            <consortium name="The Broad Institute Genomics Platform"/>
            <consortium name="The Broad Institute Genome Sequencing Center for Infectious Disease"/>
            <person name="Cerqueira G."/>
            <person name="Feldgarden M."/>
            <person name="Courvalin P."/>
            <person name="Grillot-Courvalin C."/>
            <person name="Clermont D."/>
            <person name="Rocha E."/>
            <person name="Yoon E.-J."/>
            <person name="Nemec A."/>
            <person name="Young S.K."/>
            <person name="Zeng Q."/>
            <person name="Gargeya S."/>
            <person name="Fitzgerald M."/>
            <person name="Abouelleil A."/>
            <person name="Alvarado L."/>
            <person name="Berlin A.M."/>
            <person name="Chapman S.B."/>
            <person name="Gainer-Dewar J."/>
            <person name="Goldberg J."/>
            <person name="Gnerre S."/>
            <person name="Griggs A."/>
            <person name="Gujja S."/>
            <person name="Hansen M."/>
            <person name="Howarth C."/>
            <person name="Imamovic A."/>
            <person name="Ireland A."/>
            <person name="Larimer J."/>
            <person name="McCowan C."/>
            <person name="Murphy C."/>
            <person name="Pearson M."/>
            <person name="Poon T.W."/>
            <person name="Priest M."/>
            <person name="Roberts A."/>
            <person name="Saif S."/>
            <person name="Shea T."/>
            <person name="Sykes S."/>
            <person name="Wortman J."/>
            <person name="Nusbaum C."/>
            <person name="Birren B."/>
        </authorList>
    </citation>
    <scope>NUCLEOTIDE SEQUENCE [LARGE SCALE GENOMIC DNA]</scope>
    <source>
        <strain evidence="9 10">CIP 110357</strain>
    </source>
</reference>
<dbReference type="HOGENOM" id="CLU_083593_0_0_6"/>
<evidence type="ECO:0000259" key="8">
    <source>
        <dbReference type="PROSITE" id="PS51352"/>
    </source>
</evidence>
<dbReference type="GO" id="GO:0042597">
    <property type="term" value="C:periplasmic space"/>
    <property type="evidence" value="ECO:0007669"/>
    <property type="project" value="UniProtKB-SubCell"/>
</dbReference>
<keyword evidence="6 7" id="KW-0676">Redox-active center</keyword>
<dbReference type="PANTHER" id="PTHR35272">
    <property type="entry name" value="THIOL:DISULFIDE INTERCHANGE PROTEIN DSBC-RELATED"/>
    <property type="match status" value="1"/>
</dbReference>
<dbReference type="PROSITE" id="PS51257">
    <property type="entry name" value="PROKAR_LIPOPROTEIN"/>
    <property type="match status" value="1"/>
</dbReference>
<dbReference type="EMBL" id="AYEU01000007">
    <property type="protein sequence ID" value="ESK50419.1"/>
    <property type="molecule type" value="Genomic_DNA"/>
</dbReference>
<dbReference type="STRING" id="396323.VH98_05065"/>
<proteinExistence type="inferred from homology"/>
<comment type="subcellular location">
    <subcellularLocation>
        <location evidence="1 7">Periplasm</location>
    </subcellularLocation>
</comment>
<organism evidence="9 10">
    <name type="scientific">Acinetobacter brisouii CIP 110357</name>
    <dbReference type="NCBI Taxonomy" id="1341683"/>
    <lineage>
        <taxon>Bacteria</taxon>
        <taxon>Pseudomonadati</taxon>
        <taxon>Pseudomonadota</taxon>
        <taxon>Gammaproteobacteria</taxon>
        <taxon>Moraxellales</taxon>
        <taxon>Moraxellaceae</taxon>
        <taxon>Acinetobacter</taxon>
    </lineage>
</organism>
<evidence type="ECO:0000256" key="5">
    <source>
        <dbReference type="ARBA" id="ARBA00023157"/>
    </source>
</evidence>
<dbReference type="InterPro" id="IPR018950">
    <property type="entry name" value="DiS-bond_isomerase_DsbC/G_N"/>
</dbReference>
<dbReference type="RefSeq" id="WP_004902558.1">
    <property type="nucleotide sequence ID" value="NZ_BBTI01000005.1"/>
</dbReference>
<dbReference type="InterPro" id="IPR013766">
    <property type="entry name" value="Thioredoxin_domain"/>
</dbReference>
<dbReference type="Gene3D" id="3.10.450.70">
    <property type="entry name" value="Disulphide bond isomerase, DsbC/G, N-terminal"/>
    <property type="match status" value="1"/>
</dbReference>
<dbReference type="InterPro" id="IPR033954">
    <property type="entry name" value="DiS-bond_Isoase_DsbC/G"/>
</dbReference>
<keyword evidence="5" id="KW-1015">Disulfide bond</keyword>
<dbReference type="Proteomes" id="UP000018418">
    <property type="component" value="Unassembled WGS sequence"/>
</dbReference>
<comment type="function">
    <text evidence="7">Required for disulfide bond formation in some periplasmic proteins. Acts by transferring its disulfide bond to other proteins and is reduced in the process.</text>
</comment>
<dbReference type="PATRIC" id="fig|1341683.3.peg.2377"/>
<gene>
    <name evidence="9" type="ORF">P255_02401</name>
</gene>
<evidence type="ECO:0000256" key="6">
    <source>
        <dbReference type="ARBA" id="ARBA00023284"/>
    </source>
</evidence>
<dbReference type="PANTHER" id="PTHR35272:SF3">
    <property type="entry name" value="THIOL:DISULFIDE INTERCHANGE PROTEIN DSBC"/>
    <property type="match status" value="1"/>
</dbReference>
<dbReference type="OrthoDB" id="12976at2"/>
<evidence type="ECO:0000313" key="9">
    <source>
        <dbReference type="EMBL" id="ESK50419.1"/>
    </source>
</evidence>
<sequence length="271" mass="29910">MSLHRSKIFLACTLAAAGMLSACSKDKNTEQKTDSLTATAPATGQASPILEHNAKQRLINTLQESLKKANINVKIIDIKTTEIPNIYWVNLDGMPSVYATADGKYLIQGDVLRLGDTKLKNVSQDLQAAENKKLFAALNPKDLIVYPAQGATKHIVYVFTDANCPYCHKLHEHLPEINAKGIEVRYIAWPRGEQFFPTMEAIWCNNDRKAAFNAVVQGQQIPAVQCNSPVKAQYQLGIKIGVNGTPAIYSQDGLYLGGYLSPEELEQHLEK</sequence>
<dbReference type="InterPro" id="IPR009094">
    <property type="entry name" value="DiS-bond_isomerase_DsbC/G_N_sf"/>
</dbReference>
<keyword evidence="10" id="KW-1185">Reference proteome</keyword>
<comment type="similarity">
    <text evidence="2 7">Belongs to the thioredoxin family. DsbC subfamily.</text>
</comment>
<comment type="caution">
    <text evidence="9">The sequence shown here is derived from an EMBL/GenBank/DDBJ whole genome shotgun (WGS) entry which is preliminary data.</text>
</comment>
<dbReference type="Pfam" id="PF10411">
    <property type="entry name" value="DsbC_N"/>
    <property type="match status" value="1"/>
</dbReference>